<sequence length="109" mass="12199">MKKVKITVLRKEFYPELADEYLTDGKKVGPCPLLDVGNEFIFEGSAKMPEGFCPWAWIDIYRSISSMSSGSTCKPWNKKDGQTIVCCTDGIRPVVFNVETIGDNLNSIE</sequence>
<gene>
    <name evidence="1" type="ORF">HZF24_09390</name>
</gene>
<reference evidence="1" key="1">
    <citation type="submission" date="2020-07" db="EMBL/GenBank/DDBJ databases">
        <title>Genomic analysis of a strain of Sedimentibacter Hydroxybenzoicus DSM7310.</title>
        <authorList>
            <person name="Ma S."/>
        </authorList>
    </citation>
    <scope>NUCLEOTIDE SEQUENCE</scope>
    <source>
        <strain evidence="1">DSM 7310</strain>
    </source>
</reference>
<dbReference type="InterPro" id="IPR023811">
    <property type="entry name" value="CHP04076"/>
</dbReference>
<dbReference type="RefSeq" id="WP_179238049.1">
    <property type="nucleotide sequence ID" value="NZ_JACBNQ010000009.1"/>
</dbReference>
<evidence type="ECO:0000313" key="1">
    <source>
        <dbReference type="EMBL" id="NYB74345.1"/>
    </source>
</evidence>
<organism evidence="1 2">
    <name type="scientific">Sedimentibacter hydroxybenzoicus DSM 7310</name>
    <dbReference type="NCBI Taxonomy" id="1123245"/>
    <lineage>
        <taxon>Bacteria</taxon>
        <taxon>Bacillati</taxon>
        <taxon>Bacillota</taxon>
        <taxon>Tissierellia</taxon>
        <taxon>Sedimentibacter</taxon>
    </lineage>
</organism>
<evidence type="ECO:0000313" key="2">
    <source>
        <dbReference type="Proteomes" id="UP000611629"/>
    </source>
</evidence>
<dbReference type="AlphaFoldDB" id="A0A974BKI7"/>
<dbReference type="Proteomes" id="UP000611629">
    <property type="component" value="Unassembled WGS sequence"/>
</dbReference>
<protein>
    <submittedName>
        <fullName evidence="1">TIGR04076 family protein</fullName>
    </submittedName>
</protein>
<name>A0A974BKI7_SEDHY</name>
<dbReference type="NCBIfam" id="TIGR04076">
    <property type="entry name" value="TIGR04076 family protein"/>
    <property type="match status" value="1"/>
</dbReference>
<proteinExistence type="predicted"/>
<accession>A0A974BKI7</accession>
<dbReference type="EMBL" id="JACBNQ010000009">
    <property type="protein sequence ID" value="NYB74345.1"/>
    <property type="molecule type" value="Genomic_DNA"/>
</dbReference>
<keyword evidence="2" id="KW-1185">Reference proteome</keyword>
<comment type="caution">
    <text evidence="1">The sequence shown here is derived from an EMBL/GenBank/DDBJ whole genome shotgun (WGS) entry which is preliminary data.</text>
</comment>